<organism evidence="2 3">
    <name type="scientific">Virgibacillus subterraneus</name>
    <dbReference type="NCBI Taxonomy" id="621109"/>
    <lineage>
        <taxon>Bacteria</taxon>
        <taxon>Bacillati</taxon>
        <taxon>Bacillota</taxon>
        <taxon>Bacilli</taxon>
        <taxon>Bacillales</taxon>
        <taxon>Bacillaceae</taxon>
        <taxon>Virgibacillus</taxon>
    </lineage>
</organism>
<evidence type="ECO:0000313" key="2">
    <source>
        <dbReference type="EMBL" id="SEP82571.1"/>
    </source>
</evidence>
<keyword evidence="1" id="KW-0472">Membrane</keyword>
<feature type="transmembrane region" description="Helical" evidence="1">
    <location>
        <begin position="111"/>
        <end position="133"/>
    </location>
</feature>
<sequence>MNGNGIVSSLDLMFQWITRLFVLNLLWLTFSIVGFVVLGIFPSTVAALSVAKKWTNGERDISSWKTFKHYYKNEFLASNKIGMFLALIGGLLYLNYNLIANAKGEVFMGTIFAFYLIVFFYFIIVIWFFPLLVQYQNSFIQQLKNAMIIGIAKIHYTVAIALVFFYVTYLSLQFPSLILFFSISVLLVAWVWLTGLVFRKIDEK</sequence>
<protein>
    <submittedName>
        <fullName evidence="2">Uncharacterized membrane protein YesL</fullName>
    </submittedName>
</protein>
<name>A0A1H9B1I2_9BACI</name>
<dbReference type="RefSeq" id="WP_092502709.1">
    <property type="nucleotide sequence ID" value="NZ_FOEH01000001.1"/>
</dbReference>
<gene>
    <name evidence="2" type="ORF">SAMN05216232_1000</name>
</gene>
<feature type="transmembrane region" description="Helical" evidence="1">
    <location>
        <begin position="20"/>
        <end position="51"/>
    </location>
</feature>
<evidence type="ECO:0000256" key="1">
    <source>
        <dbReference type="SAM" id="Phobius"/>
    </source>
</evidence>
<feature type="transmembrane region" description="Helical" evidence="1">
    <location>
        <begin position="154"/>
        <end position="172"/>
    </location>
</feature>
<keyword evidence="1" id="KW-1133">Transmembrane helix</keyword>
<keyword evidence="1" id="KW-0812">Transmembrane</keyword>
<dbReference type="EMBL" id="FOEH01000001">
    <property type="protein sequence ID" value="SEP82571.1"/>
    <property type="molecule type" value="Genomic_DNA"/>
</dbReference>
<keyword evidence="3" id="KW-1185">Reference proteome</keyword>
<feature type="transmembrane region" description="Helical" evidence="1">
    <location>
        <begin position="178"/>
        <end position="198"/>
    </location>
</feature>
<proteinExistence type="predicted"/>
<comment type="caution">
    <text evidence="2">The sequence shown here is derived from an EMBL/GenBank/DDBJ whole genome shotgun (WGS) entry which is preliminary data.</text>
</comment>
<dbReference type="Proteomes" id="UP000198733">
    <property type="component" value="Unassembled WGS sequence"/>
</dbReference>
<accession>A0A1H9B1I2</accession>
<feature type="transmembrane region" description="Helical" evidence="1">
    <location>
        <begin position="81"/>
        <end position="99"/>
    </location>
</feature>
<dbReference type="Pfam" id="PF04854">
    <property type="entry name" value="DUF624"/>
    <property type="match status" value="1"/>
</dbReference>
<dbReference type="InterPro" id="IPR006938">
    <property type="entry name" value="DUF624"/>
</dbReference>
<evidence type="ECO:0000313" key="3">
    <source>
        <dbReference type="Proteomes" id="UP000198733"/>
    </source>
</evidence>
<reference evidence="2 3" key="1">
    <citation type="submission" date="2016-10" db="EMBL/GenBank/DDBJ databases">
        <authorList>
            <person name="Varghese N."/>
            <person name="Submissions S."/>
        </authorList>
    </citation>
    <scope>NUCLEOTIDE SEQUENCE [LARGE SCALE GENOMIC DNA]</scope>
    <source>
        <strain evidence="2 3">CGMCC 1.7734</strain>
    </source>
</reference>